<sequence length="271" mass="29985">MLQHRYSLDNMTDNAVVASIPATQPSSTNGAYKDLKHKLAEKMAGEITLSDNPGETLKKWRTIFEISQSDLAAYLKVSPSVISDYESGRRKSPGIFIVSKIVDAILDMDVTRGGAKIRSYEGILRGDFSADAIYDIHEYLSPISVEELTKLIKGEVAYSPGSEHIKPLYGYTVIDSLKAILQLSYTEFQKLYGWSSERAMIFTNVSTGRSPMVALRVTNLKPALIVIHGLPVSRIDPIAVKIAEIEHVPLITSVMPINDVVRALQSHDIKH</sequence>
<name>A0A284VNC1_9EURY</name>
<accession>A0A284VNC1</accession>
<protein>
    <recommendedName>
        <fullName evidence="1">HTH cro/C1-type domain-containing protein</fullName>
    </recommendedName>
</protein>
<dbReference type="InterPro" id="IPR001387">
    <property type="entry name" value="Cro/C1-type_HTH"/>
</dbReference>
<dbReference type="Proteomes" id="UP000218615">
    <property type="component" value="Unassembled WGS sequence"/>
</dbReference>
<evidence type="ECO:0000313" key="2">
    <source>
        <dbReference type="EMBL" id="SNQ60785.1"/>
    </source>
</evidence>
<dbReference type="InterPro" id="IPR017271">
    <property type="entry name" value="Tscrpt_reg_HTH_MJ1545_prd"/>
</dbReference>
<dbReference type="AlphaFoldDB" id="A0A284VNC1"/>
<dbReference type="Gene3D" id="1.10.260.40">
    <property type="entry name" value="lambda repressor-like DNA-binding domains"/>
    <property type="match status" value="1"/>
</dbReference>
<keyword evidence="3" id="KW-1185">Reference proteome</keyword>
<dbReference type="EMBL" id="FZMP01000115">
    <property type="protein sequence ID" value="SNQ60785.1"/>
    <property type="molecule type" value="Genomic_DNA"/>
</dbReference>
<evidence type="ECO:0000313" key="3">
    <source>
        <dbReference type="Proteomes" id="UP000218615"/>
    </source>
</evidence>
<dbReference type="STRING" id="1392998.ANME2D_01555"/>
<dbReference type="SUPFAM" id="SSF47413">
    <property type="entry name" value="lambda repressor-like DNA-binding domains"/>
    <property type="match status" value="1"/>
</dbReference>
<proteinExistence type="predicted"/>
<feature type="domain" description="HTH cro/C1-type" evidence="1">
    <location>
        <begin position="57"/>
        <end position="111"/>
    </location>
</feature>
<dbReference type="Pfam" id="PF01381">
    <property type="entry name" value="HTH_3"/>
    <property type="match status" value="1"/>
</dbReference>
<dbReference type="GO" id="GO:0003677">
    <property type="term" value="F:DNA binding"/>
    <property type="evidence" value="ECO:0007669"/>
    <property type="project" value="InterPro"/>
</dbReference>
<evidence type="ECO:0000259" key="1">
    <source>
        <dbReference type="PROSITE" id="PS50943"/>
    </source>
</evidence>
<dbReference type="InterPro" id="IPR010982">
    <property type="entry name" value="Lambda_DNA-bd_dom_sf"/>
</dbReference>
<gene>
    <name evidence="2" type="ORF">MNV_2010033</name>
</gene>
<dbReference type="SMART" id="SM00530">
    <property type="entry name" value="HTH_XRE"/>
    <property type="match status" value="1"/>
</dbReference>
<organism evidence="2 3">
    <name type="scientific">Candidatus Methanoperedens nitratireducens</name>
    <dbReference type="NCBI Taxonomy" id="1392998"/>
    <lineage>
        <taxon>Archaea</taxon>
        <taxon>Methanobacteriati</taxon>
        <taxon>Methanobacteriota</taxon>
        <taxon>Stenosarchaea group</taxon>
        <taxon>Methanomicrobia</taxon>
        <taxon>Methanosarcinales</taxon>
        <taxon>ANME-2 cluster</taxon>
        <taxon>Candidatus Methanoperedentaceae</taxon>
        <taxon>Candidatus Methanoperedens</taxon>
    </lineage>
</organism>
<reference evidence="3" key="1">
    <citation type="submission" date="2017-06" db="EMBL/GenBank/DDBJ databases">
        <authorList>
            <person name="Cremers G."/>
        </authorList>
    </citation>
    <scope>NUCLEOTIDE SEQUENCE [LARGE SCALE GENOMIC DNA]</scope>
</reference>
<dbReference type="PIRSF" id="PIRSF037724">
    <property type="entry name" value="TF_HTH_MJ1545_prd"/>
    <property type="match status" value="1"/>
</dbReference>
<dbReference type="CDD" id="cd00093">
    <property type="entry name" value="HTH_XRE"/>
    <property type="match status" value="1"/>
</dbReference>
<dbReference type="PROSITE" id="PS50943">
    <property type="entry name" value="HTH_CROC1"/>
    <property type="match status" value="1"/>
</dbReference>